<evidence type="ECO:0000256" key="1">
    <source>
        <dbReference type="ARBA" id="ARBA00004651"/>
    </source>
</evidence>
<keyword evidence="4 7" id="KW-0812">Transmembrane</keyword>
<evidence type="ECO:0000313" key="12">
    <source>
        <dbReference type="Proteomes" id="UP000095008"/>
    </source>
</evidence>
<evidence type="ECO:0000313" key="9">
    <source>
        <dbReference type="EMBL" id="OCX72961.1"/>
    </source>
</evidence>
<dbReference type="CDD" id="cd06261">
    <property type="entry name" value="TM_PBP2"/>
    <property type="match status" value="1"/>
</dbReference>
<dbReference type="EMBL" id="LWSA01000123">
    <property type="protein sequence ID" value="OCX72961.1"/>
    <property type="molecule type" value="Genomic_DNA"/>
</dbReference>
<dbReference type="SUPFAM" id="SSF161098">
    <property type="entry name" value="MetI-like"/>
    <property type="match status" value="1"/>
</dbReference>
<feature type="transmembrane region" description="Helical" evidence="7">
    <location>
        <begin position="223"/>
        <end position="249"/>
    </location>
</feature>
<dbReference type="InterPro" id="IPR000515">
    <property type="entry name" value="MetI-like"/>
</dbReference>
<dbReference type="PANTHER" id="PTHR43386">
    <property type="entry name" value="OLIGOPEPTIDE TRANSPORT SYSTEM PERMEASE PROTEIN APPC"/>
    <property type="match status" value="1"/>
</dbReference>
<comment type="similarity">
    <text evidence="7">Belongs to the binding-protein-dependent transport system permease family.</text>
</comment>
<dbReference type="InterPro" id="IPR050366">
    <property type="entry name" value="BP-dependent_transpt_permease"/>
</dbReference>
<dbReference type="eggNOG" id="COG1173">
    <property type="taxonomic scope" value="Bacteria"/>
</dbReference>
<evidence type="ECO:0000256" key="3">
    <source>
        <dbReference type="ARBA" id="ARBA00022475"/>
    </source>
</evidence>
<reference evidence="10 11" key="1">
    <citation type="journal article" date="2016" name="Int. J. Mol. Sci.">
        <title>Comparative genomics of the extreme acidophile Acidithiobacillus thiooxidans reveals intraspecific divergence and niche adaptation.</title>
        <authorList>
            <person name="Zhang X."/>
            <person name="Feng X."/>
            <person name="Tao J."/>
            <person name="Ma L."/>
            <person name="Xiao Y."/>
            <person name="Liang Y."/>
            <person name="Liu X."/>
            <person name="Yin H."/>
        </authorList>
    </citation>
    <scope>NUCLEOTIDE SEQUENCE [LARGE SCALE GENOMIC DNA]</scope>
    <source>
        <strain evidence="9 11">A02</strain>
        <strain evidence="10">DXS-W</strain>
    </source>
</reference>
<dbReference type="AlphaFoldDB" id="A0A1C2JHM4"/>
<evidence type="ECO:0000259" key="8">
    <source>
        <dbReference type="PROSITE" id="PS50928"/>
    </source>
</evidence>
<dbReference type="Gene3D" id="1.10.3720.10">
    <property type="entry name" value="MetI-like"/>
    <property type="match status" value="1"/>
</dbReference>
<dbReference type="Pfam" id="PF00528">
    <property type="entry name" value="BPD_transp_1"/>
    <property type="match status" value="1"/>
</dbReference>
<comment type="caution">
    <text evidence="10">The sequence shown here is derived from an EMBL/GenBank/DDBJ whole genome shotgun (WGS) entry which is preliminary data.</text>
</comment>
<feature type="transmembrane region" description="Helical" evidence="7">
    <location>
        <begin position="109"/>
        <end position="130"/>
    </location>
</feature>
<protein>
    <submittedName>
        <fullName evidence="10">Peptide ABC transporter permease</fullName>
    </submittedName>
</protein>
<comment type="subcellular location">
    <subcellularLocation>
        <location evidence="1 7">Cell membrane</location>
        <topology evidence="1 7">Multi-pass membrane protein</topology>
    </subcellularLocation>
</comment>
<dbReference type="GO" id="GO:0005886">
    <property type="term" value="C:plasma membrane"/>
    <property type="evidence" value="ECO:0007669"/>
    <property type="project" value="UniProtKB-SubCell"/>
</dbReference>
<dbReference type="EMBL" id="LWRY01000044">
    <property type="protein sequence ID" value="OCX74225.1"/>
    <property type="molecule type" value="Genomic_DNA"/>
</dbReference>
<keyword evidence="5 7" id="KW-1133">Transmembrane helix</keyword>
<dbReference type="GO" id="GO:0055085">
    <property type="term" value="P:transmembrane transport"/>
    <property type="evidence" value="ECO:0007669"/>
    <property type="project" value="InterPro"/>
</dbReference>
<dbReference type="RefSeq" id="WP_024892784.1">
    <property type="nucleotide sequence ID" value="NZ_JABBDV010000166.1"/>
</dbReference>
<keyword evidence="6 7" id="KW-0472">Membrane</keyword>
<keyword evidence="12" id="KW-1185">Reference proteome</keyword>
<gene>
    <name evidence="10" type="ORF">A6M23_06570</name>
    <name evidence="9" type="ORF">A6P07_09095</name>
</gene>
<name>A0A1C2JHM4_ACITH</name>
<keyword evidence="3" id="KW-1003">Cell membrane</keyword>
<evidence type="ECO:0000256" key="2">
    <source>
        <dbReference type="ARBA" id="ARBA00022448"/>
    </source>
</evidence>
<evidence type="ECO:0000256" key="4">
    <source>
        <dbReference type="ARBA" id="ARBA00022692"/>
    </source>
</evidence>
<dbReference type="InterPro" id="IPR035906">
    <property type="entry name" value="MetI-like_sf"/>
</dbReference>
<organism evidence="10 12">
    <name type="scientific">Acidithiobacillus thiooxidans</name>
    <name type="common">Thiobacillus thiooxidans</name>
    <dbReference type="NCBI Taxonomy" id="930"/>
    <lineage>
        <taxon>Bacteria</taxon>
        <taxon>Pseudomonadati</taxon>
        <taxon>Pseudomonadota</taxon>
        <taxon>Acidithiobacillia</taxon>
        <taxon>Acidithiobacillales</taxon>
        <taxon>Acidithiobacillaceae</taxon>
        <taxon>Acidithiobacillus</taxon>
    </lineage>
</organism>
<feature type="domain" description="ABC transmembrane type-1" evidence="8">
    <location>
        <begin position="103"/>
        <end position="293"/>
    </location>
</feature>
<dbReference type="PANTHER" id="PTHR43386:SF1">
    <property type="entry name" value="D,D-DIPEPTIDE TRANSPORT SYSTEM PERMEASE PROTEIN DDPC-RELATED"/>
    <property type="match status" value="1"/>
</dbReference>
<evidence type="ECO:0000313" key="11">
    <source>
        <dbReference type="Proteomes" id="UP000094893"/>
    </source>
</evidence>
<dbReference type="PROSITE" id="PS50928">
    <property type="entry name" value="ABC_TM1"/>
    <property type="match status" value="1"/>
</dbReference>
<evidence type="ECO:0000313" key="10">
    <source>
        <dbReference type="EMBL" id="OCX74225.1"/>
    </source>
</evidence>
<dbReference type="OrthoDB" id="5290125at2"/>
<feature type="transmembrane region" description="Helical" evidence="7">
    <location>
        <begin position="269"/>
        <end position="293"/>
    </location>
</feature>
<dbReference type="Proteomes" id="UP000095008">
    <property type="component" value="Unassembled WGS sequence"/>
</dbReference>
<evidence type="ECO:0000256" key="7">
    <source>
        <dbReference type="RuleBase" id="RU363032"/>
    </source>
</evidence>
<dbReference type="Proteomes" id="UP000094893">
    <property type="component" value="Unassembled WGS sequence"/>
</dbReference>
<evidence type="ECO:0000256" key="5">
    <source>
        <dbReference type="ARBA" id="ARBA00022989"/>
    </source>
</evidence>
<feature type="transmembrane region" description="Helical" evidence="7">
    <location>
        <begin position="42"/>
        <end position="59"/>
    </location>
</feature>
<accession>A0A1C2JHM4</accession>
<evidence type="ECO:0000256" key="6">
    <source>
        <dbReference type="ARBA" id="ARBA00023136"/>
    </source>
</evidence>
<proteinExistence type="inferred from homology"/>
<keyword evidence="2 7" id="KW-0813">Transport</keyword>
<sequence>MSSSPTDMNVNNSLVARPIPGMFTRLWTDSLRHWVGQYSHPMTWTGLGLFVFLMLFSWLGPVLYPVSPLAIHANHLLLAPSWQFPFGTDNLGRNMLARMMDGGKATLEVGLLGALIAISLGIIYGMIAAMSPRWLDKVLMRLLDALLALPGIVLMIFFAAIIPLNTLSLILVLGCLSWPGLARIVRNEALAYKERDYVLAAKQFGASTFYIARTHLLRSMLPILIVNATFMVADLILALSGLSFLGLGIQPPHASWGGLLNDGLQLVIIGPWWLIVFPGVAIFLAIVAMNVLGQGLLARLEGR</sequence>